<sequence>DGLVKLWLSLGVPREKLLIGIPAYGRSFTLASRQKGLHAPG</sequence>
<name>A0A8S3J721_9BILA</name>
<feature type="domain" description="GH18" evidence="1">
    <location>
        <begin position="1"/>
        <end position="41"/>
    </location>
</feature>
<dbReference type="Proteomes" id="UP000681720">
    <property type="component" value="Unassembled WGS sequence"/>
</dbReference>
<reference evidence="2" key="1">
    <citation type="submission" date="2021-02" db="EMBL/GenBank/DDBJ databases">
        <authorList>
            <person name="Nowell W R."/>
        </authorList>
    </citation>
    <scope>NUCLEOTIDE SEQUENCE</scope>
</reference>
<feature type="non-terminal residue" evidence="2">
    <location>
        <position position="1"/>
    </location>
</feature>
<dbReference type="PROSITE" id="PS51910">
    <property type="entry name" value="GH18_2"/>
    <property type="match status" value="1"/>
</dbReference>
<dbReference type="SUPFAM" id="SSF51445">
    <property type="entry name" value="(Trans)glycosidases"/>
    <property type="match status" value="1"/>
</dbReference>
<comment type="caution">
    <text evidence="2">The sequence shown here is derived from an EMBL/GenBank/DDBJ whole genome shotgun (WGS) entry which is preliminary data.</text>
</comment>
<evidence type="ECO:0000259" key="1">
    <source>
        <dbReference type="PROSITE" id="PS51910"/>
    </source>
</evidence>
<evidence type="ECO:0000313" key="3">
    <source>
        <dbReference type="Proteomes" id="UP000681720"/>
    </source>
</evidence>
<dbReference type="InterPro" id="IPR001223">
    <property type="entry name" value="Glyco_hydro18_cat"/>
</dbReference>
<dbReference type="InterPro" id="IPR017853">
    <property type="entry name" value="GH"/>
</dbReference>
<dbReference type="AlphaFoldDB" id="A0A8S3J721"/>
<evidence type="ECO:0000313" key="2">
    <source>
        <dbReference type="EMBL" id="CAF5213967.1"/>
    </source>
</evidence>
<dbReference type="GO" id="GO:0005975">
    <property type="term" value="P:carbohydrate metabolic process"/>
    <property type="evidence" value="ECO:0007669"/>
    <property type="project" value="InterPro"/>
</dbReference>
<dbReference type="EMBL" id="CAJOBJ010355801">
    <property type="protein sequence ID" value="CAF5213967.1"/>
    <property type="molecule type" value="Genomic_DNA"/>
</dbReference>
<gene>
    <name evidence="2" type="ORF">GIL414_LOCUS80814</name>
</gene>
<accession>A0A8S3J721</accession>
<proteinExistence type="predicted"/>
<protein>
    <recommendedName>
        <fullName evidence="1">GH18 domain-containing protein</fullName>
    </recommendedName>
</protein>
<dbReference type="Gene3D" id="3.20.20.80">
    <property type="entry name" value="Glycosidases"/>
    <property type="match status" value="1"/>
</dbReference>
<organism evidence="2 3">
    <name type="scientific">Rotaria magnacalcarata</name>
    <dbReference type="NCBI Taxonomy" id="392030"/>
    <lineage>
        <taxon>Eukaryota</taxon>
        <taxon>Metazoa</taxon>
        <taxon>Spiralia</taxon>
        <taxon>Gnathifera</taxon>
        <taxon>Rotifera</taxon>
        <taxon>Eurotatoria</taxon>
        <taxon>Bdelloidea</taxon>
        <taxon>Philodinida</taxon>
        <taxon>Philodinidae</taxon>
        <taxon>Rotaria</taxon>
    </lineage>
</organism>